<dbReference type="InterPro" id="IPR032675">
    <property type="entry name" value="LRR_dom_sf"/>
</dbReference>
<dbReference type="EMBL" id="PUHQ01000008">
    <property type="protein sequence ID" value="KAG0665609.1"/>
    <property type="molecule type" value="Genomic_DNA"/>
</dbReference>
<name>A0A9P7B8B5_RHOMI</name>
<proteinExistence type="predicted"/>
<dbReference type="AlphaFoldDB" id="A0A9P7B8B5"/>
<dbReference type="SUPFAM" id="SSF52047">
    <property type="entry name" value="RNI-like"/>
    <property type="match status" value="1"/>
</dbReference>
<dbReference type="Gene3D" id="3.80.10.10">
    <property type="entry name" value="Ribonuclease Inhibitor"/>
    <property type="match status" value="1"/>
</dbReference>
<accession>A0A9P7B8B5</accession>
<organism evidence="2 3">
    <name type="scientific">Rhodotorula mucilaginosa</name>
    <name type="common">Yeast</name>
    <name type="synonym">Rhodotorula rubra</name>
    <dbReference type="NCBI Taxonomy" id="5537"/>
    <lineage>
        <taxon>Eukaryota</taxon>
        <taxon>Fungi</taxon>
        <taxon>Dikarya</taxon>
        <taxon>Basidiomycota</taxon>
        <taxon>Pucciniomycotina</taxon>
        <taxon>Microbotryomycetes</taxon>
        <taxon>Sporidiobolales</taxon>
        <taxon>Sporidiobolaceae</taxon>
        <taxon>Rhodotorula</taxon>
    </lineage>
</organism>
<feature type="compositionally biased region" description="Acidic residues" evidence="1">
    <location>
        <begin position="460"/>
        <end position="471"/>
    </location>
</feature>
<gene>
    <name evidence="2" type="ORF">C6P46_006392</name>
</gene>
<protein>
    <recommendedName>
        <fullName evidence="4">F-box domain-containing protein</fullName>
    </recommendedName>
</protein>
<comment type="caution">
    <text evidence="2">The sequence shown here is derived from an EMBL/GenBank/DDBJ whole genome shotgun (WGS) entry which is preliminary data.</text>
</comment>
<keyword evidence="3" id="KW-1185">Reference proteome</keyword>
<dbReference type="Proteomes" id="UP000777482">
    <property type="component" value="Unassembled WGS sequence"/>
</dbReference>
<reference evidence="2 3" key="1">
    <citation type="submission" date="2020-11" db="EMBL/GenBank/DDBJ databases">
        <title>Kefir isolates.</title>
        <authorList>
            <person name="Marcisauskas S."/>
            <person name="Kim Y."/>
            <person name="Blasche S."/>
        </authorList>
    </citation>
    <scope>NUCLEOTIDE SEQUENCE [LARGE SCALE GENOMIC DNA]</scope>
    <source>
        <strain evidence="2 3">KR</strain>
    </source>
</reference>
<sequence length="471" mass="51987">MAHPEPRGVRDRFSRLAPELLLRVFTLAYEQEKPIAPLSRSLRPFYDAVKFDKITARSWRRIRSLLQTVTARPAFGSAVRELKLMDSNRDSQLSPGQVQALFALLPNLRELSISVSNSPSWLETVLPTREGAETALRASIKVLHVVSSGAVGAGYDAKVLATLKRLPNLENVQLDFPGSTANEADTSLAAVALPNIKHVQLGLHGNASTIGAFVDVVACFPHLQYLSLRAHTATCDFSPALSSVKAHKEVRELCLGGRPPLGWRFPEELAKFVALETLSLDGNFANISLEAYDALRCVPITTLQVKTRCDVSAAGLETLLGPRGSCPTLKVLQLDNLSAAYPPDFSREDFQDGEFSLYNYASNSIEAESFLYKFGIPTWTTQFSGSAYEHLVNTAKSHGVVVKGSTVVAREIDLVWKDLEDVVTDMREEEEAEEDRYGRGGFGDFPGDRWNPRLRSYSGYDDDEDEDGDLY</sequence>
<evidence type="ECO:0000256" key="1">
    <source>
        <dbReference type="SAM" id="MobiDB-lite"/>
    </source>
</evidence>
<evidence type="ECO:0000313" key="2">
    <source>
        <dbReference type="EMBL" id="KAG0665609.1"/>
    </source>
</evidence>
<evidence type="ECO:0000313" key="3">
    <source>
        <dbReference type="Proteomes" id="UP000777482"/>
    </source>
</evidence>
<evidence type="ECO:0008006" key="4">
    <source>
        <dbReference type="Google" id="ProtNLM"/>
    </source>
</evidence>
<feature type="region of interest" description="Disordered" evidence="1">
    <location>
        <begin position="427"/>
        <end position="471"/>
    </location>
</feature>